<keyword evidence="7 8" id="KW-0963">Cytoplasm</keyword>
<dbReference type="GO" id="GO:0004325">
    <property type="term" value="F:ferrochelatase activity"/>
    <property type="evidence" value="ECO:0007669"/>
    <property type="project" value="UniProtKB-UniRule"/>
</dbReference>
<evidence type="ECO:0000256" key="6">
    <source>
        <dbReference type="ARBA" id="ARBA00024536"/>
    </source>
</evidence>
<sequence>MKKVFVLLNMGGVDELAHVRVFLKNMFNDPYILGIKNRYLRAFVAWMITTMRVKSATQNYLQLGGKSALGDITRSLISKLNAKFGSDNLIFDYAMNYTPPFASDTLAKYKDADEIILFPLYPHHSVTTITSSLDSAKKAIDELEIGAKISIIDYFYNNDKFNDIIIADIIKSLGDTNARQIDLIFSAHSLPQKVIDKGDLYERHLKDHLEILKSKLNIAKLEFNSISLAYQSRLGPVKWLGPNLSEVLPNLPSKKALIYPISFCIDNSETDFELAVEYKHIANESKFEFYKVVKAPNDSDEFAQFIAKSVI</sequence>
<keyword evidence="7" id="KW-0479">Metal-binding</keyword>
<dbReference type="UniPathway" id="UPA00252">
    <property type="reaction ID" value="UER00325"/>
</dbReference>
<protein>
    <recommendedName>
        <fullName evidence="7 8">Ferrochelatase</fullName>
        <ecNumber evidence="7 8">4.98.1.1</ecNumber>
    </recommendedName>
    <alternativeName>
        <fullName evidence="7">Heme synthase</fullName>
    </alternativeName>
    <alternativeName>
        <fullName evidence="7">Protoheme ferro-lyase</fullName>
    </alternativeName>
</protein>
<dbReference type="Pfam" id="PF00762">
    <property type="entry name" value="Ferrochelatase"/>
    <property type="match status" value="1"/>
</dbReference>
<evidence type="ECO:0000256" key="8">
    <source>
        <dbReference type="RuleBase" id="RU000607"/>
    </source>
</evidence>
<dbReference type="CDD" id="cd00419">
    <property type="entry name" value="Ferrochelatase_C"/>
    <property type="match status" value="1"/>
</dbReference>
<proteinExistence type="inferred from homology"/>
<accession>A0A1X9ST43</accession>
<comment type="function">
    <text evidence="7 8">Catalyzes the ferrous insertion into protoporphyrin IX.</text>
</comment>
<dbReference type="PROSITE" id="PS00534">
    <property type="entry name" value="FERROCHELATASE"/>
    <property type="match status" value="1"/>
</dbReference>
<dbReference type="CDD" id="cd03411">
    <property type="entry name" value="Ferrochelatase_N"/>
    <property type="match status" value="1"/>
</dbReference>
<dbReference type="GO" id="GO:0006783">
    <property type="term" value="P:heme biosynthetic process"/>
    <property type="evidence" value="ECO:0007669"/>
    <property type="project" value="UniProtKB-UniRule"/>
</dbReference>
<evidence type="ECO:0000313" key="9">
    <source>
        <dbReference type="EMBL" id="ARQ99381.1"/>
    </source>
</evidence>
<keyword evidence="5 7" id="KW-0627">Porphyrin biosynthesis</keyword>
<dbReference type="InterPro" id="IPR001015">
    <property type="entry name" value="Ferrochelatase"/>
</dbReference>
<dbReference type="PANTHER" id="PTHR11108:SF1">
    <property type="entry name" value="FERROCHELATASE, MITOCHONDRIAL"/>
    <property type="match status" value="1"/>
</dbReference>
<feature type="binding site" evidence="7">
    <location>
        <position position="269"/>
    </location>
    <ligand>
        <name>Fe(2+)</name>
        <dbReference type="ChEBI" id="CHEBI:29033"/>
    </ligand>
</feature>
<dbReference type="AlphaFoldDB" id="A0A1X9ST43"/>
<keyword evidence="10" id="KW-1185">Reference proteome</keyword>
<keyword evidence="4 7" id="KW-0456">Lyase</keyword>
<dbReference type="OrthoDB" id="9809741at2"/>
<evidence type="ECO:0000256" key="1">
    <source>
        <dbReference type="ARBA" id="ARBA00007718"/>
    </source>
</evidence>
<gene>
    <name evidence="7 9" type="primary">hemH</name>
    <name evidence="9" type="ORF">CIGN_1105</name>
</gene>
<comment type="subcellular location">
    <subcellularLocation>
        <location evidence="7 8">Cytoplasm</location>
    </subcellularLocation>
</comment>
<evidence type="ECO:0000256" key="4">
    <source>
        <dbReference type="ARBA" id="ARBA00023239"/>
    </source>
</evidence>
<evidence type="ECO:0000256" key="7">
    <source>
        <dbReference type="HAMAP-Rule" id="MF_00323"/>
    </source>
</evidence>
<evidence type="ECO:0000256" key="5">
    <source>
        <dbReference type="ARBA" id="ARBA00023244"/>
    </source>
</evidence>
<keyword evidence="2 7" id="KW-0408">Iron</keyword>
<dbReference type="GO" id="GO:0005737">
    <property type="term" value="C:cytoplasm"/>
    <property type="evidence" value="ECO:0007669"/>
    <property type="project" value="UniProtKB-SubCell"/>
</dbReference>
<evidence type="ECO:0000313" key="10">
    <source>
        <dbReference type="Proteomes" id="UP000194309"/>
    </source>
</evidence>
<comment type="similarity">
    <text evidence="1 7 8">Belongs to the ferrochelatase family.</text>
</comment>
<dbReference type="STRING" id="1660064.CIGN_1105"/>
<dbReference type="GO" id="GO:0046872">
    <property type="term" value="F:metal ion binding"/>
    <property type="evidence" value="ECO:0007669"/>
    <property type="project" value="UniProtKB-KW"/>
</dbReference>
<comment type="catalytic activity">
    <reaction evidence="6">
        <text>Fe-coproporphyrin III + 2 H(+) = coproporphyrin III + Fe(2+)</text>
        <dbReference type="Rhea" id="RHEA:49572"/>
        <dbReference type="ChEBI" id="CHEBI:15378"/>
        <dbReference type="ChEBI" id="CHEBI:29033"/>
        <dbReference type="ChEBI" id="CHEBI:68438"/>
        <dbReference type="ChEBI" id="CHEBI:131725"/>
        <dbReference type="EC" id="4.99.1.9"/>
    </reaction>
    <physiologicalReaction direction="right-to-left" evidence="6">
        <dbReference type="Rhea" id="RHEA:49574"/>
    </physiologicalReaction>
</comment>
<dbReference type="InterPro" id="IPR033644">
    <property type="entry name" value="Ferrochelatase_C"/>
</dbReference>
<accession>A0A381DA48</accession>
<dbReference type="EC" id="4.98.1.1" evidence="7 8"/>
<dbReference type="HAMAP" id="MF_00323">
    <property type="entry name" value="Ferrochelatase"/>
    <property type="match status" value="1"/>
</dbReference>
<evidence type="ECO:0000256" key="2">
    <source>
        <dbReference type="ARBA" id="ARBA00023004"/>
    </source>
</evidence>
<organism evidence="9 10">
    <name type="scientific">Campylobacter devanensis</name>
    <dbReference type="NCBI Taxonomy" id="3161138"/>
    <lineage>
        <taxon>Bacteria</taxon>
        <taxon>Pseudomonadati</taxon>
        <taxon>Campylobacterota</taxon>
        <taxon>Epsilonproteobacteria</taxon>
        <taxon>Campylobacterales</taxon>
        <taxon>Campylobacteraceae</taxon>
        <taxon>Campylobacter</taxon>
    </lineage>
</organism>
<dbReference type="InterPro" id="IPR033659">
    <property type="entry name" value="Ferrochelatase_N"/>
</dbReference>
<comment type="pathway">
    <text evidence="7 8">Porphyrin-containing compound metabolism; protoheme biosynthesis; protoheme from protoporphyrin-IX: step 1/1.</text>
</comment>
<dbReference type="Proteomes" id="UP000194309">
    <property type="component" value="Chromosome"/>
</dbReference>
<dbReference type="SUPFAM" id="SSF53800">
    <property type="entry name" value="Chelatase"/>
    <property type="match status" value="1"/>
</dbReference>
<comment type="catalytic activity">
    <reaction evidence="7 8">
        <text>heme b + 2 H(+) = protoporphyrin IX + Fe(2+)</text>
        <dbReference type="Rhea" id="RHEA:22584"/>
        <dbReference type="ChEBI" id="CHEBI:15378"/>
        <dbReference type="ChEBI" id="CHEBI:29033"/>
        <dbReference type="ChEBI" id="CHEBI:57306"/>
        <dbReference type="ChEBI" id="CHEBI:60344"/>
        <dbReference type="EC" id="4.98.1.1"/>
    </reaction>
</comment>
<dbReference type="PANTHER" id="PTHR11108">
    <property type="entry name" value="FERROCHELATASE"/>
    <property type="match status" value="1"/>
</dbReference>
<keyword evidence="3 7" id="KW-0350">Heme biosynthesis</keyword>
<name>A0A1X9ST43_9BACT</name>
<reference evidence="9 10" key="1">
    <citation type="journal article" date="2017" name="Genome Biol. Evol.">
        <title>Comparative Genomic Analysis Identifies a Campylobacter Clade Deficient in Selenium Metabolism.</title>
        <authorList>
            <person name="Miller W.G."/>
            <person name="Yee E."/>
            <person name="Lopes B.S."/>
            <person name="Chapman M.H."/>
            <person name="Huynh S."/>
            <person name="Bono J.L."/>
            <person name="Parker C.T."/>
            <person name="Strachan N.J.C."/>
            <person name="Forbes K.J."/>
        </authorList>
    </citation>
    <scope>NUCLEOTIDE SEQUENCE [LARGE SCALE GENOMIC DNA]</scope>
    <source>
        <strain evidence="9 10">NCTC 13003</strain>
    </source>
</reference>
<evidence type="ECO:0000256" key="3">
    <source>
        <dbReference type="ARBA" id="ARBA00023133"/>
    </source>
</evidence>
<dbReference type="KEGG" id="cdev:CIGN_1105"/>
<dbReference type="NCBIfam" id="TIGR00109">
    <property type="entry name" value="hemH"/>
    <property type="match status" value="1"/>
</dbReference>
<dbReference type="Gene3D" id="3.40.50.1400">
    <property type="match status" value="2"/>
</dbReference>
<dbReference type="EMBL" id="CP018788">
    <property type="protein sequence ID" value="ARQ99381.1"/>
    <property type="molecule type" value="Genomic_DNA"/>
</dbReference>
<feature type="binding site" evidence="7">
    <location>
        <position position="188"/>
    </location>
    <ligand>
        <name>Fe(2+)</name>
        <dbReference type="ChEBI" id="CHEBI:29033"/>
    </ligand>
</feature>
<dbReference type="InterPro" id="IPR019772">
    <property type="entry name" value="Ferrochelatase_AS"/>
</dbReference>